<dbReference type="GO" id="GO:0031209">
    <property type="term" value="C:SCAR complex"/>
    <property type="evidence" value="ECO:0007669"/>
    <property type="project" value="TreeGrafter"/>
</dbReference>
<evidence type="ECO:0000256" key="1">
    <source>
        <dbReference type="ARBA" id="ARBA00037947"/>
    </source>
</evidence>
<protein>
    <recommendedName>
        <fullName evidence="5">CYRIA/CYRIB Rac1 binding domain-containing protein</fullName>
    </recommendedName>
</protein>
<accession>A0A1J4KTY6</accession>
<keyword evidence="2" id="KW-0472">Membrane</keyword>
<comment type="similarity">
    <text evidence="1">Belongs to the HEM-1/HEM-2 family.</text>
</comment>
<comment type="caution">
    <text evidence="3">The sequence shown here is derived from an EMBL/GenBank/DDBJ whole genome shotgun (WGS) entry which is preliminary data.</text>
</comment>
<dbReference type="GO" id="GO:0030031">
    <property type="term" value="P:cell projection assembly"/>
    <property type="evidence" value="ECO:0007669"/>
    <property type="project" value="TreeGrafter"/>
</dbReference>
<dbReference type="GO" id="GO:0000902">
    <property type="term" value="P:cell morphogenesis"/>
    <property type="evidence" value="ECO:0007669"/>
    <property type="project" value="TreeGrafter"/>
</dbReference>
<dbReference type="AlphaFoldDB" id="A0A1J4KTY6"/>
<dbReference type="PANTHER" id="PTHR12093">
    <property type="entry name" value="NCK-ASSOCIATED PROTEIN 1"/>
    <property type="match status" value="1"/>
</dbReference>
<evidence type="ECO:0008006" key="5">
    <source>
        <dbReference type="Google" id="ProtNLM"/>
    </source>
</evidence>
<dbReference type="GO" id="GO:0016477">
    <property type="term" value="P:cell migration"/>
    <property type="evidence" value="ECO:0007669"/>
    <property type="project" value="TreeGrafter"/>
</dbReference>
<reference evidence="3" key="1">
    <citation type="submission" date="2016-10" db="EMBL/GenBank/DDBJ databases">
        <authorList>
            <person name="Benchimol M."/>
            <person name="Almeida L.G."/>
            <person name="Vasconcelos A.T."/>
            <person name="Perreira-Neves A."/>
            <person name="Rosa I.A."/>
            <person name="Tasca T."/>
            <person name="Bogo M.R."/>
            <person name="de Souza W."/>
        </authorList>
    </citation>
    <scope>NUCLEOTIDE SEQUENCE [LARGE SCALE GENOMIC DNA]</scope>
    <source>
        <strain evidence="3">K</strain>
    </source>
</reference>
<evidence type="ECO:0000313" key="4">
    <source>
        <dbReference type="Proteomes" id="UP000179807"/>
    </source>
</evidence>
<dbReference type="PANTHER" id="PTHR12093:SF10">
    <property type="entry name" value="MEMBRANE-ASSOCIATED PROTEIN HEM"/>
    <property type="match status" value="1"/>
</dbReference>
<dbReference type="GeneID" id="94825747"/>
<dbReference type="InterPro" id="IPR019137">
    <property type="entry name" value="Nck-associated_protein-1"/>
</dbReference>
<evidence type="ECO:0000256" key="2">
    <source>
        <dbReference type="SAM" id="Phobius"/>
    </source>
</evidence>
<proteinExistence type="inferred from homology"/>
<dbReference type="EMBL" id="MLAK01000325">
    <property type="protein sequence ID" value="OHT14745.1"/>
    <property type="molecule type" value="Genomic_DNA"/>
</dbReference>
<evidence type="ECO:0000313" key="3">
    <source>
        <dbReference type="EMBL" id="OHT14745.1"/>
    </source>
</evidence>
<dbReference type="GO" id="GO:0030866">
    <property type="term" value="P:cortical actin cytoskeleton organization"/>
    <property type="evidence" value="ECO:0007669"/>
    <property type="project" value="TreeGrafter"/>
</dbReference>
<gene>
    <name evidence="3" type="ORF">TRFO_03009</name>
</gene>
<feature type="transmembrane region" description="Helical" evidence="2">
    <location>
        <begin position="115"/>
        <end position="136"/>
    </location>
</feature>
<dbReference type="Proteomes" id="UP000179807">
    <property type="component" value="Unassembled WGS sequence"/>
</dbReference>
<keyword evidence="4" id="KW-1185">Reference proteome</keyword>
<sequence>MFEELEICFKQIDVALTKMNEIYPLIIDNSEISNFIHENQIINQYLINVKNAIINKISIPKFNGCLDKINKIPPSVIPSIRILIYFSKYFNLLLGTLKKISELVHSMNFRWNYFITIRFVNIFIMFSKLAFFYASFPNCTQIMMMYYIYDTSQIDFIKDVDSNIMSQLIHQIFECNQSPTRFISDNLYQLKDNFIEMLAELSNITLNIIEKCHFDNFSIFYTEPSLDSTFPALDYIILMNYPIIHDLFVFIFLSFPDLANSNEELTSSIISESPFIFLTDGIHINILEYFQRQDFLPDINEHITFSNKKAIQFHFRKINYMTALLSEYLNFGQIDINIINENYIKFVSLVTFSIYELKMFLSFEQKAKEVVELINILCEIKDFFMNKEEEIKRFFIYNLATIDLQFLNELTKTINEDSIIYKELRIMFDSLSIVDFENYENGEKYEFLPLIINIGRLLIYYNKFLKNNPGKFIGYIFDHLNTIILHIDFINSDFYSYLKLYSLSTKSKNFVDHAKDGTIPLNQISSLLRLFGEFYFDSSLSNESKTELMNDYNMINVSISKRCQDHLQKRFSFLSPFIKPNNTFLMTFPQISQRAKCIQETSEVLDFYLRLPSINVLIDNSKENTLQYFKSQILKEIQYFAFQDDVPTSTQIKRANTALCEYVWPLFTLLDIPFHRVIFNMRLNESMRAPQSNPLSQIRLLNGTPDNEDLGTSSTANQHIFVKYIKRLEKFFYENEYRNMIYHNNLYGFYPKEGQRSTIQDLFSASAFKTLIDDFGPHFAIQISAILTNQISDSITKIFQNFYQESPTILKFYGNFRNDQKLPSNQEIQSILPLCDEMIKLGSAVAIRRLLRSQIQKSSDIYLPGFSSILANAIRNVNIAFMVGGKHNLLVEAFGGTESYKFAKENLAKKKLIPQSDFIRFCFYLSLLLKNDIFDEVKFNASYESMTNNVHLFPVAMGAIIDCCIGTLFTACDDKIVKEGLHLFFVSFASNVRQRSKTASSETIHALQTLATLFPKYIERLEYGRIEDAFPFLEMSHILIEHASPAPTLK</sequence>
<dbReference type="RefSeq" id="XP_068367881.1">
    <property type="nucleotide sequence ID" value="XM_068491043.1"/>
</dbReference>
<name>A0A1J4KTY6_9EUKA</name>
<keyword evidence="2" id="KW-1133">Transmembrane helix</keyword>
<keyword evidence="2" id="KW-0812">Transmembrane</keyword>
<organism evidence="3 4">
    <name type="scientific">Tritrichomonas foetus</name>
    <dbReference type="NCBI Taxonomy" id="1144522"/>
    <lineage>
        <taxon>Eukaryota</taxon>
        <taxon>Metamonada</taxon>
        <taxon>Parabasalia</taxon>
        <taxon>Tritrichomonadida</taxon>
        <taxon>Tritrichomonadidae</taxon>
        <taxon>Tritrichomonas</taxon>
    </lineage>
</organism>
<dbReference type="VEuPathDB" id="TrichDB:TRFO_03009"/>